<dbReference type="Pfam" id="PF08615">
    <property type="entry name" value="RNase_H2_suC"/>
    <property type="match status" value="1"/>
</dbReference>
<sequence length="561" mass="63393">MSQLALSPASPSIPLSEPYLMPFHIDHNGLAPISTFLHVKDAKKTIGAPEPNDSLVEAPVESNDSESQETIVDTGDRNTTNSSTSSATLVSTISTGSLASDSDLPNRYTSTFRGRTIHGLAVDVPEGYTGVMLRTEGVTVEQKQKQRQMKEKEKLKAAAAKRRAKGKVQEGGRRTRNSRRAEPEEVMDVDEEDEEEDEEKAAQEEEQEEERTRNLVPASQFSSFVLWHPDIPVDTGKDEYYGTISEWMKIARTEYVKEKALKKLNVSLAFAEQPANALRSIRIAAVRRYSHLARYEGFWVINDIIRSVLKYEKAKLKKVQTRELLAWYKASEDRAVSIASDTSSALSRYTSDSTSTNISTVRDNGKSSSHPAETSRADNDLEEEIVVEQILQDHDYGDSDSESDLSDLDSGDDFDPETDEESIGIGKIPKPRGDAGRPGSGGYSLKETLNWSSLRYDQVWVGFPFLLFVFVFVAKTEIAQSFVKEQVLRELDWTLPFTEQPEEKIRLIRRACLDQFSFLADYRKLWVVDDMIRSHIRYKKQAINRKRDAELLERCRKRCAP</sequence>
<dbReference type="PANTHER" id="PTHR47204">
    <property type="entry name" value="OS02G0168900 PROTEIN"/>
    <property type="match status" value="1"/>
</dbReference>
<dbReference type="Proteomes" id="UP001465976">
    <property type="component" value="Unassembled WGS sequence"/>
</dbReference>
<proteinExistence type="predicted"/>
<protein>
    <submittedName>
        <fullName evidence="2">Uncharacterized protein</fullName>
    </submittedName>
</protein>
<feature type="compositionally biased region" description="Polar residues" evidence="1">
    <location>
        <begin position="346"/>
        <end position="372"/>
    </location>
</feature>
<feature type="compositionally biased region" description="Basic and acidic residues" evidence="1">
    <location>
        <begin position="167"/>
        <end position="183"/>
    </location>
</feature>
<keyword evidence="3" id="KW-1185">Reference proteome</keyword>
<gene>
    <name evidence="2" type="ORF">V5O48_007865</name>
</gene>
<organism evidence="2 3">
    <name type="scientific">Marasmius crinis-equi</name>
    <dbReference type="NCBI Taxonomy" id="585013"/>
    <lineage>
        <taxon>Eukaryota</taxon>
        <taxon>Fungi</taxon>
        <taxon>Dikarya</taxon>
        <taxon>Basidiomycota</taxon>
        <taxon>Agaricomycotina</taxon>
        <taxon>Agaricomycetes</taxon>
        <taxon>Agaricomycetidae</taxon>
        <taxon>Agaricales</taxon>
        <taxon>Marasmiineae</taxon>
        <taxon>Marasmiaceae</taxon>
        <taxon>Marasmius</taxon>
    </lineage>
</organism>
<feature type="region of interest" description="Disordered" evidence="1">
    <location>
        <begin position="138"/>
        <end position="214"/>
    </location>
</feature>
<feature type="compositionally biased region" description="Acidic residues" evidence="1">
    <location>
        <begin position="398"/>
        <end position="422"/>
    </location>
</feature>
<feature type="region of interest" description="Disordered" evidence="1">
    <location>
        <begin position="392"/>
        <end position="441"/>
    </location>
</feature>
<evidence type="ECO:0000256" key="1">
    <source>
        <dbReference type="SAM" id="MobiDB-lite"/>
    </source>
</evidence>
<dbReference type="EMBL" id="JBAHYK010000432">
    <property type="protein sequence ID" value="KAL0574080.1"/>
    <property type="molecule type" value="Genomic_DNA"/>
</dbReference>
<reference evidence="2 3" key="1">
    <citation type="submission" date="2024-02" db="EMBL/GenBank/DDBJ databases">
        <title>A draft genome for the cacao thread blight pathogen Marasmius crinis-equi.</title>
        <authorList>
            <person name="Cohen S.P."/>
            <person name="Baruah I.K."/>
            <person name="Amoako-Attah I."/>
            <person name="Bukari Y."/>
            <person name="Meinhardt L.W."/>
            <person name="Bailey B.A."/>
        </authorList>
    </citation>
    <scope>NUCLEOTIDE SEQUENCE [LARGE SCALE GENOMIC DNA]</scope>
    <source>
        <strain evidence="2 3">GH-76</strain>
    </source>
</reference>
<feature type="region of interest" description="Disordered" evidence="1">
    <location>
        <begin position="346"/>
        <end position="379"/>
    </location>
</feature>
<dbReference type="Gene3D" id="2.40.128.680">
    <property type="match status" value="1"/>
</dbReference>
<feature type="compositionally biased region" description="Basic and acidic residues" evidence="1">
    <location>
        <begin position="142"/>
        <end position="156"/>
    </location>
</feature>
<accession>A0ABR3FFJ7</accession>
<evidence type="ECO:0000313" key="2">
    <source>
        <dbReference type="EMBL" id="KAL0574080.1"/>
    </source>
</evidence>
<comment type="caution">
    <text evidence="2">The sequence shown here is derived from an EMBL/GenBank/DDBJ whole genome shotgun (WGS) entry which is preliminary data.</text>
</comment>
<dbReference type="InterPro" id="IPR013924">
    <property type="entry name" value="RNase_H2_suC"/>
</dbReference>
<feature type="region of interest" description="Disordered" evidence="1">
    <location>
        <begin position="45"/>
        <end position="87"/>
    </location>
</feature>
<dbReference type="PANTHER" id="PTHR47204:SF1">
    <property type="entry name" value="RIBONUCLEASE H2 SUBUNIT C"/>
    <property type="match status" value="1"/>
</dbReference>
<evidence type="ECO:0000313" key="3">
    <source>
        <dbReference type="Proteomes" id="UP001465976"/>
    </source>
</evidence>
<feature type="compositionally biased region" description="Acidic residues" evidence="1">
    <location>
        <begin position="184"/>
        <end position="209"/>
    </location>
</feature>
<name>A0ABR3FFJ7_9AGAR</name>